<keyword evidence="1" id="KW-0812">Transmembrane</keyword>
<keyword evidence="1" id="KW-0472">Membrane</keyword>
<feature type="transmembrane region" description="Helical" evidence="1">
    <location>
        <begin position="133"/>
        <end position="150"/>
    </location>
</feature>
<evidence type="ECO:0000313" key="2">
    <source>
        <dbReference type="EMBL" id="KAL2097535.1"/>
    </source>
</evidence>
<feature type="transmembrane region" description="Helical" evidence="1">
    <location>
        <begin position="44"/>
        <end position="63"/>
    </location>
</feature>
<feature type="transmembrane region" description="Helical" evidence="1">
    <location>
        <begin position="70"/>
        <end position="89"/>
    </location>
</feature>
<organism evidence="2 3">
    <name type="scientific">Coilia grayii</name>
    <name type="common">Gray's grenadier anchovy</name>
    <dbReference type="NCBI Taxonomy" id="363190"/>
    <lineage>
        <taxon>Eukaryota</taxon>
        <taxon>Metazoa</taxon>
        <taxon>Chordata</taxon>
        <taxon>Craniata</taxon>
        <taxon>Vertebrata</taxon>
        <taxon>Euteleostomi</taxon>
        <taxon>Actinopterygii</taxon>
        <taxon>Neopterygii</taxon>
        <taxon>Teleostei</taxon>
        <taxon>Clupei</taxon>
        <taxon>Clupeiformes</taxon>
        <taxon>Clupeoidei</taxon>
        <taxon>Engraulidae</taxon>
        <taxon>Coilinae</taxon>
        <taxon>Coilia</taxon>
    </lineage>
</organism>
<accession>A0ABD1KEK1</accession>
<protein>
    <recommendedName>
        <fullName evidence="4">Transmembrane protein 212</fullName>
    </recommendedName>
</protein>
<evidence type="ECO:0000313" key="3">
    <source>
        <dbReference type="Proteomes" id="UP001591681"/>
    </source>
</evidence>
<evidence type="ECO:0000256" key="1">
    <source>
        <dbReference type="SAM" id="Phobius"/>
    </source>
</evidence>
<dbReference type="EMBL" id="JBHFQA010000006">
    <property type="protein sequence ID" value="KAL2097535.1"/>
    <property type="molecule type" value="Genomic_DNA"/>
</dbReference>
<reference evidence="2 3" key="1">
    <citation type="submission" date="2024-09" db="EMBL/GenBank/DDBJ databases">
        <title>A chromosome-level genome assembly of Gray's grenadier anchovy, Coilia grayii.</title>
        <authorList>
            <person name="Fu Z."/>
        </authorList>
    </citation>
    <scope>NUCLEOTIDE SEQUENCE [LARGE SCALE GENOMIC DNA]</scope>
    <source>
        <strain evidence="2">G4</strain>
        <tissue evidence="2">Muscle</tissue>
    </source>
</reference>
<keyword evidence="3" id="KW-1185">Reference proteome</keyword>
<gene>
    <name evidence="2" type="ORF">ACEWY4_006742</name>
</gene>
<evidence type="ECO:0008006" key="4">
    <source>
        <dbReference type="Google" id="ProtNLM"/>
    </source>
</evidence>
<feature type="transmembrane region" description="Helical" evidence="1">
    <location>
        <begin position="12"/>
        <end position="32"/>
    </location>
</feature>
<sequence>MVGALCRVSGCQLGLGITSVVSGILAFFPVGTYKPWYLSWSTRIGAPIWVGLLWELSYTFSILCGITAPLQFAIAVASIVLGPYCYYTFQGAVGTGYLGHAVQLPYPYLGFSGRCLDPSQLEWYHLVLNSTDILTSLAMFTISLVIIVILTHRVLRTGTVNVSCLASCVPVCVCVCVSVCLCVCWGVGVGLLVVDEEVDVCYVSADMHKRKSNGFHALM</sequence>
<feature type="transmembrane region" description="Helical" evidence="1">
    <location>
        <begin position="162"/>
        <end position="188"/>
    </location>
</feature>
<dbReference type="Proteomes" id="UP001591681">
    <property type="component" value="Unassembled WGS sequence"/>
</dbReference>
<proteinExistence type="predicted"/>
<name>A0ABD1KEK1_9TELE</name>
<dbReference type="AlphaFoldDB" id="A0ABD1KEK1"/>
<keyword evidence="1" id="KW-1133">Transmembrane helix</keyword>
<comment type="caution">
    <text evidence="2">The sequence shown here is derived from an EMBL/GenBank/DDBJ whole genome shotgun (WGS) entry which is preliminary data.</text>
</comment>